<dbReference type="InterPro" id="IPR018391">
    <property type="entry name" value="PQQ_b-propeller_rpt"/>
</dbReference>
<keyword evidence="5" id="KW-0436">Ligase</keyword>
<dbReference type="RefSeq" id="WP_011696061.1">
    <property type="nucleotide sequence ID" value="NC_008553.1"/>
</dbReference>
<dbReference type="SUPFAM" id="SSF50998">
    <property type="entry name" value="Quinoprotein alcohol dehydrogenase-like"/>
    <property type="match status" value="3"/>
</dbReference>
<dbReference type="PANTHER" id="PTHR44119">
    <property type="entry name" value="MAGNESIUM-CHELATASE SUBUNIT CHLH, CHLOROPLASTIC"/>
    <property type="match status" value="1"/>
</dbReference>
<dbReference type="Pfam" id="PF02514">
    <property type="entry name" value="CobN-Mg_chel"/>
    <property type="match status" value="1"/>
</dbReference>
<sequence length="1812" mass="200909">MRNLKTKHSFFVVNLGLALIISLMLQASAEFVTFHGDNQRSGNVSGSGPDSPELLWSTSLTGHGYIGGSASISSGRVFVSNWPDMTFKGELGLACIDERNGTVLWINPVGGKGGASTPAVFGNKVFTGSLTGEIYCVDVLTGKTLWNRTIERDPKYWGVASSPLIENGTLYVMSFSDGALHALSLDGDELWNVSTGSVSPFASPAASGERIYFPGGDPALYCINATTQKIVWKTPADAVITSSPAIWNSTVFFVTERSISALNATTGSTLWQRSINGTESTPAIAFGRVYVGTADGHVVCLDTNGSQIWETEVNGPVRSSPLFLDGRIYFGTNTDGGAVYALNASDGSVVWMYTVNEYIMSSPSASDGILFIGADDGRLYAFSSLQKDLLWSGEVVLENKSLNVSVKGDVYTISMKSALGALISFASSNGINVSVNDSLISIYGLTVESIGDLVSTKERAWRYWVNYPDEPVPLTGPESAMLNDGDRLVFYYGERNSRPEDCPRIEITARLSKPDALFVTVGQQPSLREVMRDVPLNITLTSPDMLDPEMNLSKYSLIFLEMIGSDSASVLETLLEEPKRRGVPVVLLNSPGYQNLASVNLSAHPDIELYWEYGGVENMRRLIAYLAAHFCGVDVMVDAPMPAPKEYIYHPDAPDLFENITSYMEWYRYNTSAPTVGIASYYGDMGQPDRIDLIRAFERRGANVICIGFSNASSLERFFVLNNTSLVDLAIVTKSFRLSYGDPDRGVEILESLNVPVLRGMRLYYQSPMEWTNSSINPMELYFQVALPEMDGIFDPIAISGKNDTVYSSIEPEVERIADRAMAQIRLQKPNSEKRVAIIYYNHGGGKDNIEGCYLNVPRSLRNILEHMKRLGYRIESDVPDEKVLVDLLAHQGTNVGTWAPGELDAMVKGGNATLIPAEEYIQWFEELPEDRQMEAVNHWGPPPGDIMVFRNSSGSYMVIPKLSFGNVILLPQPSRGWLENGTVLYHSTDVPPHHQYIAFYLWLKHEFGADAIIHLGKHGTQEWLPGREGVVGGDDWPALLVQDVPVVYPYIVDNIAEGTQAKRRGDAVMISHLTPPIVAAGLYGNLSDLKESVDEYRNVLNESVKDEYRMKILETCRDLHLDEDLGANLSALQEPAAFEEFLPELEDYLEELKSSFMPYGLHTFGQPYENDSLVAMVRSMLGDSYIKEIEGALNSSDVDRIENVSSSLLYEVVINGSSPETAQENLLGETGSNLTEILNLSRIYADGLRSCENELTNMTNALSAGYIPPSPADDPIRDPQVLPTGRNFRSVDPRRVPTPAAWEVGRKLAEELLDEYRLKHNGTYPRKMAIVLWAWAMTDHGVVDSEILQLIGARPVYDAYGGVSDVALVPLSELGRPRIDVVVVPSGLYRDLFPEKLRLIDKAIRLAANDTDATYPNYIRENSEILKDMLLQTGNYTAEDAEFLSRSRIFLEAAGTYGPNLDAPVSASDRWENDSELGSLFISRMSYIYGDGIWGGRFDSGRSLSLEQQMEVYTANLRDVDAAVHHTNSNLYGFIDNDDVFQYLGGIALAVRTVTGSTPEMYVTDVRDPRKERVHELGEFFSRELRTRYYNPKWIQGMMEQGYSGAREMDRFVEYLWGWETTVPELVSENTWNEVHDIYVEDRYNLGLQEFFRENNPWAAQVMDARLLETARKDRWHPSAGVLEDLAEEYRDLVEDYGIACCHHTCGNILLKEYMSGMLPSTTTSSTGHAVKSGSSSRSRHPYMENSTIPQGVGSDMEKQPESEADNVRGYVMENVTVDAAVPPVSGVPLFGIALVLFLLLLVAAGMWRRG</sequence>
<dbReference type="STRING" id="349307.Mthe_0878"/>
<dbReference type="Pfam" id="PF13360">
    <property type="entry name" value="PQQ_2"/>
    <property type="match status" value="2"/>
</dbReference>
<evidence type="ECO:0000256" key="1">
    <source>
        <dbReference type="SAM" id="MobiDB-lite"/>
    </source>
</evidence>
<proteinExistence type="predicted"/>
<dbReference type="EC" id="6.6.1.2" evidence="5"/>
<dbReference type="OrthoDB" id="192131at2157"/>
<dbReference type="KEGG" id="mtp:Mthe_0878"/>
<dbReference type="Gene3D" id="2.40.10.480">
    <property type="match status" value="1"/>
</dbReference>
<feature type="compositionally biased region" description="Polar residues" evidence="1">
    <location>
        <begin position="1723"/>
        <end position="1738"/>
    </location>
</feature>
<reference evidence="5 6" key="1">
    <citation type="submission" date="2006-10" db="EMBL/GenBank/DDBJ databases">
        <title>Complete sequence of Methanosaeta thermophila PT.</title>
        <authorList>
            <consortium name="US DOE Joint Genome Institute"/>
            <person name="Copeland A."/>
            <person name="Lucas S."/>
            <person name="Lapidus A."/>
            <person name="Barry K."/>
            <person name="Detter J.C."/>
            <person name="Glavina del Rio T."/>
            <person name="Hammon N."/>
            <person name="Israni S."/>
            <person name="Pitluck S."/>
            <person name="Chain P."/>
            <person name="Malfatti S."/>
            <person name="Shin M."/>
            <person name="Vergez L."/>
            <person name="Schmutz J."/>
            <person name="Larimer F."/>
            <person name="Land M."/>
            <person name="Hauser L."/>
            <person name="Kyrpides N."/>
            <person name="Kim E."/>
            <person name="Smith K.S."/>
            <person name="Ingram-Smith C."/>
            <person name="Richardson P."/>
        </authorList>
    </citation>
    <scope>NUCLEOTIDE SEQUENCE [LARGE SCALE GENOMIC DNA]</scope>
    <source>
        <strain evidence="6">DSM 6194 / JCM 14653 / NBRC 101360 / PT</strain>
    </source>
</reference>
<dbReference type="HOGENOM" id="CLU_002017_4_1_2"/>
<dbReference type="CDD" id="cd10150">
    <property type="entry name" value="CobN_like"/>
    <property type="match status" value="1"/>
</dbReference>
<feature type="region of interest" description="Disordered" evidence="1">
    <location>
        <begin position="1723"/>
        <end position="1765"/>
    </location>
</feature>
<dbReference type="Gene3D" id="2.130.10.10">
    <property type="entry name" value="YVTN repeat-like/Quinoprotein amine dehydrogenase"/>
    <property type="match status" value="2"/>
</dbReference>
<dbReference type="SMART" id="SM00564">
    <property type="entry name" value="PQQ"/>
    <property type="match status" value="7"/>
</dbReference>
<evidence type="ECO:0000259" key="3">
    <source>
        <dbReference type="Pfam" id="PF02514"/>
    </source>
</evidence>
<accession>A0B7J2</accession>
<feature type="domain" description="Pyrrolo-quinoline quinone repeat" evidence="4">
    <location>
        <begin position="93"/>
        <end position="212"/>
    </location>
</feature>
<feature type="domain" description="CobN/magnesium chelatase" evidence="3">
    <location>
        <begin position="610"/>
        <end position="1681"/>
    </location>
</feature>
<keyword evidence="2" id="KW-1133">Transmembrane helix</keyword>
<dbReference type="GO" id="GO:0051116">
    <property type="term" value="F:cobaltochelatase activity"/>
    <property type="evidence" value="ECO:0007669"/>
    <property type="project" value="UniProtKB-EC"/>
</dbReference>
<name>A0B7J2_METTP</name>
<evidence type="ECO:0000313" key="6">
    <source>
        <dbReference type="Proteomes" id="UP000000674"/>
    </source>
</evidence>
<organism evidence="5 6">
    <name type="scientific">Methanothrix thermoacetophila (strain DSM 6194 / JCM 14653 / NBRC 101360 / PT)</name>
    <name type="common">Methanosaeta thermophila</name>
    <dbReference type="NCBI Taxonomy" id="349307"/>
    <lineage>
        <taxon>Archaea</taxon>
        <taxon>Methanobacteriati</taxon>
        <taxon>Methanobacteriota</taxon>
        <taxon>Stenosarchaea group</taxon>
        <taxon>Methanomicrobia</taxon>
        <taxon>Methanotrichales</taxon>
        <taxon>Methanotrichaceae</taxon>
        <taxon>Methanothrix</taxon>
    </lineage>
</organism>
<evidence type="ECO:0000313" key="5">
    <source>
        <dbReference type="EMBL" id="ABK14666.1"/>
    </source>
</evidence>
<keyword evidence="6" id="KW-1185">Reference proteome</keyword>
<dbReference type="GeneID" id="4461835"/>
<dbReference type="InterPro" id="IPR015943">
    <property type="entry name" value="WD40/YVTN_repeat-like_dom_sf"/>
</dbReference>
<keyword evidence="2" id="KW-0472">Membrane</keyword>
<keyword evidence="2" id="KW-0812">Transmembrane</keyword>
<evidence type="ECO:0000259" key="4">
    <source>
        <dbReference type="Pfam" id="PF13360"/>
    </source>
</evidence>
<dbReference type="PANTHER" id="PTHR44119:SF4">
    <property type="entry name" value="AEROBIC COBALTOCHELATASE SUBUNIT COBN"/>
    <property type="match status" value="1"/>
</dbReference>
<feature type="domain" description="Pyrrolo-quinoline quinone repeat" evidence="4">
    <location>
        <begin position="326"/>
        <end position="405"/>
    </location>
</feature>
<dbReference type="InterPro" id="IPR002372">
    <property type="entry name" value="PQQ_rpt_dom"/>
</dbReference>
<evidence type="ECO:0000256" key="2">
    <source>
        <dbReference type="SAM" id="Phobius"/>
    </source>
</evidence>
<feature type="transmembrane region" description="Helical" evidence="2">
    <location>
        <begin position="1789"/>
        <end position="1809"/>
    </location>
</feature>
<dbReference type="EMBL" id="CP000477">
    <property type="protein sequence ID" value="ABK14666.1"/>
    <property type="molecule type" value="Genomic_DNA"/>
</dbReference>
<dbReference type="InterPro" id="IPR011047">
    <property type="entry name" value="Quinoprotein_ADH-like_sf"/>
</dbReference>
<gene>
    <name evidence="5" type="ordered locus">Mthe_0878</name>
</gene>
<dbReference type="Proteomes" id="UP000000674">
    <property type="component" value="Chromosome"/>
</dbReference>
<dbReference type="InterPro" id="IPR003672">
    <property type="entry name" value="CobN/Mg_chltase"/>
</dbReference>
<protein>
    <submittedName>
        <fullName evidence="5">Cobaltochelatase CobN subunit</fullName>
        <ecNumber evidence="5">6.6.1.2</ecNumber>
    </submittedName>
</protein>